<dbReference type="OrthoDB" id="9765957at2"/>
<gene>
    <name evidence="2" type="ORF">FRY74_03445</name>
</gene>
<feature type="region of interest" description="Disordered" evidence="1">
    <location>
        <begin position="19"/>
        <end position="43"/>
    </location>
</feature>
<keyword evidence="3" id="KW-1185">Reference proteome</keyword>
<dbReference type="PROSITE" id="PS51257">
    <property type="entry name" value="PROKAR_LIPOPROTEIN"/>
    <property type="match status" value="1"/>
</dbReference>
<dbReference type="AlphaFoldDB" id="A0A5C6RYL9"/>
<evidence type="ECO:0008006" key="4">
    <source>
        <dbReference type="Google" id="ProtNLM"/>
    </source>
</evidence>
<dbReference type="EMBL" id="VOOS01000001">
    <property type="protein sequence ID" value="TXB67253.1"/>
    <property type="molecule type" value="Genomic_DNA"/>
</dbReference>
<evidence type="ECO:0000313" key="3">
    <source>
        <dbReference type="Proteomes" id="UP000321721"/>
    </source>
</evidence>
<organism evidence="2 3">
    <name type="scientific">Vicingus serpentipes</name>
    <dbReference type="NCBI Taxonomy" id="1926625"/>
    <lineage>
        <taxon>Bacteria</taxon>
        <taxon>Pseudomonadati</taxon>
        <taxon>Bacteroidota</taxon>
        <taxon>Flavobacteriia</taxon>
        <taxon>Flavobacteriales</taxon>
        <taxon>Vicingaceae</taxon>
        <taxon>Vicingus</taxon>
    </lineage>
</organism>
<protein>
    <recommendedName>
        <fullName evidence="4">DUF1566 domain-containing protein</fullName>
    </recommendedName>
</protein>
<reference evidence="2 3" key="1">
    <citation type="submission" date="2019-08" db="EMBL/GenBank/DDBJ databases">
        <title>Genome of Vicingus serpentipes NCIMB 15042.</title>
        <authorList>
            <person name="Bowman J.P."/>
        </authorList>
    </citation>
    <scope>NUCLEOTIDE SEQUENCE [LARGE SCALE GENOMIC DNA]</scope>
    <source>
        <strain evidence="2 3">NCIMB 15042</strain>
    </source>
</reference>
<name>A0A5C6RYL9_9FLAO</name>
<evidence type="ECO:0000256" key="1">
    <source>
        <dbReference type="SAM" id="MobiDB-lite"/>
    </source>
</evidence>
<dbReference type="Proteomes" id="UP000321721">
    <property type="component" value="Unassembled WGS sequence"/>
</dbReference>
<dbReference type="RefSeq" id="WP_147098622.1">
    <property type="nucleotide sequence ID" value="NZ_VOOS01000001.1"/>
</dbReference>
<feature type="compositionally biased region" description="Low complexity" evidence="1">
    <location>
        <begin position="30"/>
        <end position="43"/>
    </location>
</feature>
<comment type="caution">
    <text evidence="2">The sequence shown here is derived from an EMBL/GenBank/DDBJ whole genome shotgun (WGS) entry which is preliminary data.</text>
</comment>
<sequence>MKNVFPPFIILIFIFSTSCNKEDSSPEPTPVVATTPTPTGPTSSDTVQDLLDNGSTPIEIFNQGYTLSEIYCKTYSGGYIFYLDTISGKGLVCSTSDFMNGVTWDPTGTPTQDFTYVYLGVTDTAIWSGQQNTTSIALLRPTSPFASVEALTLAGYNDWFIASKNESILMFNVLGVDGCNLLSTGLNEVYWTSSELNNIAAYRMINYSGVGDGSAYQKHSEYSIRPIRKF</sequence>
<accession>A0A5C6RYL9</accession>
<proteinExistence type="predicted"/>
<evidence type="ECO:0000313" key="2">
    <source>
        <dbReference type="EMBL" id="TXB67253.1"/>
    </source>
</evidence>